<keyword evidence="2" id="KW-1185">Reference proteome</keyword>
<reference evidence="1 2" key="1">
    <citation type="submission" date="2022-05" db="EMBL/GenBank/DDBJ databases">
        <authorList>
            <consortium name="Genoscope - CEA"/>
            <person name="William W."/>
        </authorList>
    </citation>
    <scope>NUCLEOTIDE SEQUENCE [LARGE SCALE GENOMIC DNA]</scope>
</reference>
<sequence length="195" mass="22624">MEIWVRETKGWQWVTLWTTLYFPYFLLHQIVCESLDNPQEGMCSSNPRSQHATEELWDPVKNLCKRMVNSPHKINWDPKMRHPDINAEVECFKLVMPLDRQDVFVELSYWARKRKGKIFHDVSSVCLYLVSNGLFHQVLLIFYGGSLTPSLCKICVYECPQPGMRAAATVINVPEEFVIIAVWGTHKLQVALILS</sequence>
<evidence type="ECO:0000313" key="1">
    <source>
        <dbReference type="EMBL" id="CAH3167940.1"/>
    </source>
</evidence>
<organism evidence="1 2">
    <name type="scientific">Porites evermanni</name>
    <dbReference type="NCBI Taxonomy" id="104178"/>
    <lineage>
        <taxon>Eukaryota</taxon>
        <taxon>Metazoa</taxon>
        <taxon>Cnidaria</taxon>
        <taxon>Anthozoa</taxon>
        <taxon>Hexacorallia</taxon>
        <taxon>Scleractinia</taxon>
        <taxon>Fungiina</taxon>
        <taxon>Poritidae</taxon>
        <taxon>Porites</taxon>
    </lineage>
</organism>
<gene>
    <name evidence="1" type="ORF">PEVE_00006314</name>
</gene>
<protein>
    <submittedName>
        <fullName evidence="1">Uncharacterized protein</fullName>
    </submittedName>
</protein>
<accession>A0ABN8QPL9</accession>
<dbReference type="Proteomes" id="UP001159427">
    <property type="component" value="Unassembled WGS sequence"/>
</dbReference>
<name>A0ABN8QPL9_9CNID</name>
<evidence type="ECO:0000313" key="2">
    <source>
        <dbReference type="Proteomes" id="UP001159427"/>
    </source>
</evidence>
<dbReference type="EMBL" id="CALNXI010001404">
    <property type="protein sequence ID" value="CAH3167940.1"/>
    <property type="molecule type" value="Genomic_DNA"/>
</dbReference>
<comment type="caution">
    <text evidence="1">The sequence shown here is derived from an EMBL/GenBank/DDBJ whole genome shotgun (WGS) entry which is preliminary data.</text>
</comment>
<proteinExistence type="predicted"/>